<dbReference type="Pfam" id="PF10082">
    <property type="entry name" value="BBP2_2"/>
    <property type="match status" value="1"/>
</dbReference>
<evidence type="ECO:0000256" key="1">
    <source>
        <dbReference type="SAM" id="SignalP"/>
    </source>
</evidence>
<accession>A0A7W8DNN0</accession>
<dbReference type="AlphaFoldDB" id="A0A7W8DNN0"/>
<gene>
    <name evidence="2" type="ORF">HNQ64_000330</name>
</gene>
<keyword evidence="3" id="KW-1185">Reference proteome</keyword>
<evidence type="ECO:0000313" key="3">
    <source>
        <dbReference type="Proteomes" id="UP000534294"/>
    </source>
</evidence>
<protein>
    <submittedName>
        <fullName evidence="2">Opacity protein-like surface antigen</fullName>
    </submittedName>
</protein>
<keyword evidence="1" id="KW-0732">Signal</keyword>
<name>A0A7W8DNN0_9BACT</name>
<evidence type="ECO:0000313" key="2">
    <source>
        <dbReference type="EMBL" id="MBB5036096.1"/>
    </source>
</evidence>
<dbReference type="InterPro" id="IPR018759">
    <property type="entry name" value="BBP2_2"/>
</dbReference>
<dbReference type="EMBL" id="JACHIF010000001">
    <property type="protein sequence ID" value="MBB5036096.1"/>
    <property type="molecule type" value="Genomic_DNA"/>
</dbReference>
<comment type="caution">
    <text evidence="2">The sequence shown here is derived from an EMBL/GenBank/DDBJ whole genome shotgun (WGS) entry which is preliminary data.</text>
</comment>
<dbReference type="RefSeq" id="WP_184204540.1">
    <property type="nucleotide sequence ID" value="NZ_JACHIF010000001.1"/>
</dbReference>
<feature type="signal peptide" evidence="1">
    <location>
        <begin position="1"/>
        <end position="22"/>
    </location>
</feature>
<dbReference type="SUPFAM" id="SSF56925">
    <property type="entry name" value="OMPA-like"/>
    <property type="match status" value="1"/>
</dbReference>
<sequence>MRSHHAMLFAALMLASATSALSQGLTAVRDFSGDFGEDQPLTWSLTARGGYDSLSYEVPSPFLQDFESYYAQGGVGMTYADADPTTPWSMAVDLGAIHYLDGIPRYDDTFYNARVAFNIAHQISQRLKISNNFYLTYEAEPNVATGASTTLYNGQYLYGFNNFNVSYAWSQRFSTTTSLTVDGISYEDDVVSGLEDRLSVLIAQQFSYALTKRTSLAAEYRYRITDYRERDDVDAQSHFALVGVDHAWSERSTGSFRVGAEFFKSDRAENTSPYAEVAFSYLVARQTTARWFGSVGYDSSEIGGYDTRYAVRTGLNVNHQINKRIAVNGGVSYAYSTFDGGVGTDVTEHSLLLSTGISYQMLENLSLDARYSYSVLQSDDSLREFDRNNISVGVTASF</sequence>
<proteinExistence type="predicted"/>
<feature type="chain" id="PRO_5030902652" evidence="1">
    <location>
        <begin position="23"/>
        <end position="398"/>
    </location>
</feature>
<dbReference type="InterPro" id="IPR011250">
    <property type="entry name" value="OMP/PagP_B-barrel"/>
</dbReference>
<organism evidence="2 3">
    <name type="scientific">Prosthecobacter dejongeii</name>
    <dbReference type="NCBI Taxonomy" id="48465"/>
    <lineage>
        <taxon>Bacteria</taxon>
        <taxon>Pseudomonadati</taxon>
        <taxon>Verrucomicrobiota</taxon>
        <taxon>Verrucomicrobiia</taxon>
        <taxon>Verrucomicrobiales</taxon>
        <taxon>Verrucomicrobiaceae</taxon>
        <taxon>Prosthecobacter</taxon>
    </lineage>
</organism>
<dbReference type="Proteomes" id="UP000534294">
    <property type="component" value="Unassembled WGS sequence"/>
</dbReference>
<reference evidence="2 3" key="1">
    <citation type="submission" date="2020-08" db="EMBL/GenBank/DDBJ databases">
        <title>Genomic Encyclopedia of Type Strains, Phase IV (KMG-IV): sequencing the most valuable type-strain genomes for metagenomic binning, comparative biology and taxonomic classification.</title>
        <authorList>
            <person name="Goeker M."/>
        </authorList>
    </citation>
    <scope>NUCLEOTIDE SEQUENCE [LARGE SCALE GENOMIC DNA]</scope>
    <source>
        <strain evidence="2 3">DSM 12251</strain>
    </source>
</reference>